<organism evidence="1 2">
    <name type="scientific">Hibiscus sabdariffa</name>
    <name type="common">roselle</name>
    <dbReference type="NCBI Taxonomy" id="183260"/>
    <lineage>
        <taxon>Eukaryota</taxon>
        <taxon>Viridiplantae</taxon>
        <taxon>Streptophyta</taxon>
        <taxon>Embryophyta</taxon>
        <taxon>Tracheophyta</taxon>
        <taxon>Spermatophyta</taxon>
        <taxon>Magnoliopsida</taxon>
        <taxon>eudicotyledons</taxon>
        <taxon>Gunneridae</taxon>
        <taxon>Pentapetalae</taxon>
        <taxon>rosids</taxon>
        <taxon>malvids</taxon>
        <taxon>Malvales</taxon>
        <taxon>Malvaceae</taxon>
        <taxon>Malvoideae</taxon>
        <taxon>Hibiscus</taxon>
    </lineage>
</organism>
<proteinExistence type="predicted"/>
<sequence>MRTAPLPYLVFFGQVGNHNEYQGSLGVDAVGYEDKRGCMVSCCRGTASRAGLPIQLATVFVFVSVSSLVRL</sequence>
<dbReference type="EMBL" id="JBBPBM010000007">
    <property type="protein sequence ID" value="KAK8575802.1"/>
    <property type="molecule type" value="Genomic_DNA"/>
</dbReference>
<name>A0ABR2FC67_9ROSI</name>
<evidence type="ECO:0000313" key="1">
    <source>
        <dbReference type="EMBL" id="KAK8575802.1"/>
    </source>
</evidence>
<keyword evidence="2" id="KW-1185">Reference proteome</keyword>
<evidence type="ECO:0000313" key="2">
    <source>
        <dbReference type="Proteomes" id="UP001472677"/>
    </source>
</evidence>
<comment type="caution">
    <text evidence="1">The sequence shown here is derived from an EMBL/GenBank/DDBJ whole genome shotgun (WGS) entry which is preliminary data.</text>
</comment>
<protein>
    <submittedName>
        <fullName evidence="1">Uncharacterized protein</fullName>
    </submittedName>
</protein>
<dbReference type="Proteomes" id="UP001472677">
    <property type="component" value="Unassembled WGS sequence"/>
</dbReference>
<gene>
    <name evidence="1" type="ORF">V6N12_063456</name>
</gene>
<accession>A0ABR2FC67</accession>
<reference evidence="1 2" key="1">
    <citation type="journal article" date="2024" name="G3 (Bethesda)">
        <title>Genome assembly of Hibiscus sabdariffa L. provides insights into metabolisms of medicinal natural products.</title>
        <authorList>
            <person name="Kim T."/>
        </authorList>
    </citation>
    <scope>NUCLEOTIDE SEQUENCE [LARGE SCALE GENOMIC DNA]</scope>
    <source>
        <strain evidence="1">TK-2024</strain>
        <tissue evidence="1">Old leaves</tissue>
    </source>
</reference>